<sequence length="110" mass="12611">KEVKTIYAAPKIKEFSWSTPSLAEQHHKNDGGIWVCVWMMGAACDSHYGICPCDERRRMQVALYLVKEPTNYIRHKVLKKAIANAPRFKAQTLEYEEASNKKANKGLRDT</sequence>
<feature type="non-terminal residue" evidence="1">
    <location>
        <position position="1"/>
    </location>
</feature>
<reference evidence="1" key="1">
    <citation type="submission" date="2022-08" db="EMBL/GenBank/DDBJ databases">
        <authorList>
            <person name="Gutierrez-Valencia J."/>
        </authorList>
    </citation>
    <scope>NUCLEOTIDE SEQUENCE</scope>
</reference>
<comment type="caution">
    <text evidence="1">The sequence shown here is derived from an EMBL/GenBank/DDBJ whole genome shotgun (WGS) entry which is preliminary data.</text>
</comment>
<gene>
    <name evidence="1" type="ORF">LITE_LOCUS24688</name>
</gene>
<accession>A0AAV0LPD7</accession>
<name>A0AAV0LPD7_9ROSI</name>
<evidence type="ECO:0000313" key="1">
    <source>
        <dbReference type="EMBL" id="CAI0435404.1"/>
    </source>
</evidence>
<dbReference type="AlphaFoldDB" id="A0AAV0LPD7"/>
<dbReference type="Proteomes" id="UP001154282">
    <property type="component" value="Unassembled WGS sequence"/>
</dbReference>
<dbReference type="EMBL" id="CAMGYJ010000006">
    <property type="protein sequence ID" value="CAI0435404.1"/>
    <property type="molecule type" value="Genomic_DNA"/>
</dbReference>
<proteinExistence type="predicted"/>
<keyword evidence="2" id="KW-1185">Reference proteome</keyword>
<protein>
    <submittedName>
        <fullName evidence="1">Uncharacterized protein</fullName>
    </submittedName>
</protein>
<evidence type="ECO:0000313" key="2">
    <source>
        <dbReference type="Proteomes" id="UP001154282"/>
    </source>
</evidence>
<organism evidence="1 2">
    <name type="scientific">Linum tenue</name>
    <dbReference type="NCBI Taxonomy" id="586396"/>
    <lineage>
        <taxon>Eukaryota</taxon>
        <taxon>Viridiplantae</taxon>
        <taxon>Streptophyta</taxon>
        <taxon>Embryophyta</taxon>
        <taxon>Tracheophyta</taxon>
        <taxon>Spermatophyta</taxon>
        <taxon>Magnoliopsida</taxon>
        <taxon>eudicotyledons</taxon>
        <taxon>Gunneridae</taxon>
        <taxon>Pentapetalae</taxon>
        <taxon>rosids</taxon>
        <taxon>fabids</taxon>
        <taxon>Malpighiales</taxon>
        <taxon>Linaceae</taxon>
        <taxon>Linum</taxon>
    </lineage>
</organism>